<evidence type="ECO:0000256" key="1">
    <source>
        <dbReference type="SAM" id="MobiDB-lite"/>
    </source>
</evidence>
<comment type="caution">
    <text evidence="2">The sequence shown here is derived from an EMBL/GenBank/DDBJ whole genome shotgun (WGS) entry which is preliminary data.</text>
</comment>
<name>A0A7J6QDV3_PEROL</name>
<protein>
    <submittedName>
        <fullName evidence="2">Uncharacterized protein</fullName>
    </submittedName>
</protein>
<feature type="region of interest" description="Disordered" evidence="1">
    <location>
        <begin position="157"/>
        <end position="180"/>
    </location>
</feature>
<keyword evidence="3" id="KW-1185">Reference proteome</keyword>
<accession>A0A7J6QDV3</accession>
<feature type="compositionally biased region" description="Basic and acidic residues" evidence="1">
    <location>
        <begin position="164"/>
        <end position="178"/>
    </location>
</feature>
<dbReference type="Proteomes" id="UP000553632">
    <property type="component" value="Unassembled WGS sequence"/>
</dbReference>
<organism evidence="2 3">
    <name type="scientific">Perkinsus olseni</name>
    <name type="common">Perkinsus atlanticus</name>
    <dbReference type="NCBI Taxonomy" id="32597"/>
    <lineage>
        <taxon>Eukaryota</taxon>
        <taxon>Sar</taxon>
        <taxon>Alveolata</taxon>
        <taxon>Perkinsozoa</taxon>
        <taxon>Perkinsea</taxon>
        <taxon>Perkinsida</taxon>
        <taxon>Perkinsidae</taxon>
        <taxon>Perkinsus</taxon>
    </lineage>
</organism>
<gene>
    <name evidence="2" type="ORF">FOZ63_004218</name>
</gene>
<reference evidence="2 3" key="1">
    <citation type="submission" date="2020-04" db="EMBL/GenBank/DDBJ databases">
        <title>Perkinsus olseni comparative genomics.</title>
        <authorList>
            <person name="Bogema D.R."/>
        </authorList>
    </citation>
    <scope>NUCLEOTIDE SEQUENCE [LARGE SCALE GENOMIC DNA]</scope>
    <source>
        <strain evidence="2 3">ATCC PRA-207</strain>
    </source>
</reference>
<feature type="region of interest" description="Disordered" evidence="1">
    <location>
        <begin position="197"/>
        <end position="249"/>
    </location>
</feature>
<sequence length="249" mass="27787">MPLANDTTNDGDDTYRSDESLVIGVTEATVVISENYDDLAAGEDGNAPADPPPPLARVYKSHINDNKNITLHVGSPPLLSQLNIARKKGGKYVNKRWSFLTQSMLTRISYFDHGSKMIFWYDNEEGKAILDIDLVSSSSYDSRFDIVLEASSTEVRPSLTGNDMKQDDQHHDDAKRAEGWSSADDAYVLIPRLNDNHQQQQQQPHPVEGDEDKHRPRHYSSKGKDDDADDTTTGTPPSMGKTRLWEGGR</sequence>
<evidence type="ECO:0000313" key="2">
    <source>
        <dbReference type="EMBL" id="KAF4705800.1"/>
    </source>
</evidence>
<dbReference type="AlphaFoldDB" id="A0A7J6QDV3"/>
<evidence type="ECO:0000313" key="3">
    <source>
        <dbReference type="Proteomes" id="UP000553632"/>
    </source>
</evidence>
<dbReference type="EMBL" id="JABANO010034041">
    <property type="protein sequence ID" value="KAF4705800.1"/>
    <property type="molecule type" value="Genomic_DNA"/>
</dbReference>
<proteinExistence type="predicted"/>